<name>A0A8H3GBX9_9LECA</name>
<organism evidence="1 2">
    <name type="scientific">Imshaugia aleurites</name>
    <dbReference type="NCBI Taxonomy" id="172621"/>
    <lineage>
        <taxon>Eukaryota</taxon>
        <taxon>Fungi</taxon>
        <taxon>Dikarya</taxon>
        <taxon>Ascomycota</taxon>
        <taxon>Pezizomycotina</taxon>
        <taxon>Lecanoromycetes</taxon>
        <taxon>OSLEUM clade</taxon>
        <taxon>Lecanoromycetidae</taxon>
        <taxon>Lecanorales</taxon>
        <taxon>Lecanorineae</taxon>
        <taxon>Parmeliaceae</taxon>
        <taxon>Imshaugia</taxon>
    </lineage>
</organism>
<comment type="caution">
    <text evidence="1">The sequence shown here is derived from an EMBL/GenBank/DDBJ whole genome shotgun (WGS) entry which is preliminary data.</text>
</comment>
<proteinExistence type="predicted"/>
<reference evidence="1" key="1">
    <citation type="submission" date="2021-03" db="EMBL/GenBank/DDBJ databases">
        <authorList>
            <person name="Tagirdzhanova G."/>
        </authorList>
    </citation>
    <scope>NUCLEOTIDE SEQUENCE</scope>
</reference>
<dbReference type="OrthoDB" id="4510061at2759"/>
<accession>A0A8H3GBX9</accession>
<dbReference type="EMBL" id="CAJPDT010000096">
    <property type="protein sequence ID" value="CAF9937041.1"/>
    <property type="molecule type" value="Genomic_DNA"/>
</dbReference>
<evidence type="ECO:0000313" key="1">
    <source>
        <dbReference type="EMBL" id="CAF9937041.1"/>
    </source>
</evidence>
<protein>
    <submittedName>
        <fullName evidence="1">Uncharacterized protein</fullName>
    </submittedName>
</protein>
<dbReference type="Proteomes" id="UP000664534">
    <property type="component" value="Unassembled WGS sequence"/>
</dbReference>
<dbReference type="AlphaFoldDB" id="A0A8H3GBX9"/>
<keyword evidence="2" id="KW-1185">Reference proteome</keyword>
<gene>
    <name evidence="1" type="ORF">IMSHALPRED_010996</name>
</gene>
<evidence type="ECO:0000313" key="2">
    <source>
        <dbReference type="Proteomes" id="UP000664534"/>
    </source>
</evidence>
<sequence length="183" mass="21076">MVTLTKTKVMADGLNEARALRVTEVLRDYQNIHSRIAQFQANSTQEEYNEIGYSSLRQCHTEARALLNAPYPPEMLYPPSAPNEAEKRQLQRVIIDASARRFLAQRIFLRASAAFEWVQRRQSILQGNLQALRQADTALRDKFAAITNERITNAFRTADQQAGYWLHDDPSLQTILGWIRSHY</sequence>